<organism evidence="3 4">
    <name type="scientific">Blautia hydrogenotrophica (strain DSM 10507 / JCM 14656 / S5a33)</name>
    <name type="common">Ruminococcus hydrogenotrophicus</name>
    <dbReference type="NCBI Taxonomy" id="476272"/>
    <lineage>
        <taxon>Bacteria</taxon>
        <taxon>Bacillati</taxon>
        <taxon>Bacillota</taxon>
        <taxon>Clostridia</taxon>
        <taxon>Lachnospirales</taxon>
        <taxon>Lachnospiraceae</taxon>
        <taxon>Blautia</taxon>
    </lineage>
</organism>
<dbReference type="Pfam" id="PF03816">
    <property type="entry name" value="LytR_cpsA_psr"/>
    <property type="match status" value="1"/>
</dbReference>
<dbReference type="HOGENOM" id="CLU_016455_9_2_9"/>
<evidence type="ECO:0000313" key="3">
    <source>
        <dbReference type="EMBL" id="EEG50378.1"/>
    </source>
</evidence>
<comment type="similarity">
    <text evidence="1">Belongs to the LytR/CpsA/Psr (LCP) family.</text>
</comment>
<dbReference type="Gene3D" id="3.40.630.190">
    <property type="entry name" value="LCP protein"/>
    <property type="match status" value="1"/>
</dbReference>
<sequence length="406" mass="44587">MALYIFTGYHVGLTQQALLQVTSPSAEKSVISFYVLDSDPAETLFAAAGYTFGILKTQDRTNTDQTLRLVSQEQELTLKTREYDGLAQLADALSGGEIGAILLNQAYLALFDELPGYEDFPGQLRVLSTQNVEQPVEIQPVKPPSQEQVINVYISGSDTREDTLPGLSRSDVNILASINTTSREILLVSTPRDYYVPLSVSSGVPDKLTHAGIYGVQVSMDTLSMLYDVEIDYYFKVNFTGFVDIIDALGGIEVQSDYSFDAYGYHYDKGTNLLDGDAALGFCRERYSFSSGDRQRGKNQLAVIKGIIQKAVSPSILSTYTSILEHVQACIDTNVPYDLIASLVRRQLSDGASWTVNSYSVDGTGDTQVPYSMSSPVYVMVPDMTTVEHAKELLKKTAREPAPDET</sequence>
<dbReference type="EMBL" id="ACBZ01000024">
    <property type="protein sequence ID" value="EEG50378.1"/>
    <property type="molecule type" value="Genomic_DNA"/>
</dbReference>
<dbReference type="Gene3D" id="3.40.190.10">
    <property type="entry name" value="Periplasmic binding protein-like II"/>
    <property type="match status" value="1"/>
</dbReference>
<dbReference type="PATRIC" id="fig|476272.21.peg.3664"/>
<dbReference type="NCBIfam" id="TIGR00350">
    <property type="entry name" value="lytR_cpsA_psr"/>
    <property type="match status" value="1"/>
</dbReference>
<protein>
    <recommendedName>
        <fullName evidence="2">Cell envelope-related transcriptional attenuator domain-containing protein</fullName>
    </recommendedName>
</protein>
<accession>C0CIJ4</accession>
<evidence type="ECO:0000313" key="4">
    <source>
        <dbReference type="Proteomes" id="UP000003100"/>
    </source>
</evidence>
<dbReference type="InterPro" id="IPR004474">
    <property type="entry name" value="LytR_CpsA_psr"/>
</dbReference>
<reference evidence="3 4" key="2">
    <citation type="submission" date="2009-02" db="EMBL/GenBank/DDBJ databases">
        <title>Draft genome sequence of Blautia hydrogenotrophica DSM 10507 (Ruminococcus hydrogenotrophicus DSM 10507).</title>
        <authorList>
            <person name="Sudarsanam P."/>
            <person name="Ley R."/>
            <person name="Guruge J."/>
            <person name="Turnbaugh P.J."/>
            <person name="Mahowald M."/>
            <person name="Liep D."/>
            <person name="Gordon J."/>
        </authorList>
    </citation>
    <scope>NUCLEOTIDE SEQUENCE [LARGE SCALE GENOMIC DNA]</scope>
    <source>
        <strain evidence="4">DSM 10507 / JCM 14656 / S5a33</strain>
    </source>
</reference>
<dbReference type="AlphaFoldDB" id="C0CIJ4"/>
<reference evidence="3 4" key="1">
    <citation type="submission" date="2009-01" db="EMBL/GenBank/DDBJ databases">
        <authorList>
            <person name="Fulton L."/>
            <person name="Clifton S."/>
            <person name="Fulton B."/>
            <person name="Xu J."/>
            <person name="Minx P."/>
            <person name="Pepin K.H."/>
            <person name="Johnson M."/>
            <person name="Bhonagiri V."/>
            <person name="Nash W.E."/>
            <person name="Mardis E.R."/>
            <person name="Wilson R.K."/>
        </authorList>
    </citation>
    <scope>NUCLEOTIDE SEQUENCE [LARGE SCALE GENOMIC DNA]</scope>
    <source>
        <strain evidence="4">DSM 10507 / JCM 14656 / S5a33</strain>
    </source>
</reference>
<dbReference type="PANTHER" id="PTHR33392:SF6">
    <property type="entry name" value="POLYISOPRENYL-TEICHOIC ACID--PEPTIDOGLYCAN TEICHOIC ACID TRANSFERASE TAGU"/>
    <property type="match status" value="1"/>
</dbReference>
<dbReference type="Proteomes" id="UP000003100">
    <property type="component" value="Unassembled WGS sequence"/>
</dbReference>
<dbReference type="eggNOG" id="COG1316">
    <property type="taxonomic scope" value="Bacteria"/>
</dbReference>
<gene>
    <name evidence="3" type="ORF">RUMHYD_00659</name>
</gene>
<name>C0CIJ4_BLAHS</name>
<evidence type="ECO:0000256" key="1">
    <source>
        <dbReference type="ARBA" id="ARBA00006068"/>
    </source>
</evidence>
<proteinExistence type="inferred from homology"/>
<keyword evidence="4" id="KW-1185">Reference proteome</keyword>
<evidence type="ECO:0000259" key="2">
    <source>
        <dbReference type="Pfam" id="PF03816"/>
    </source>
</evidence>
<dbReference type="InterPro" id="IPR050922">
    <property type="entry name" value="LytR/CpsA/Psr_CW_biosynth"/>
</dbReference>
<dbReference type="PANTHER" id="PTHR33392">
    <property type="entry name" value="POLYISOPRENYL-TEICHOIC ACID--PEPTIDOGLYCAN TEICHOIC ACID TRANSFERASE TAGU"/>
    <property type="match status" value="1"/>
</dbReference>
<comment type="caution">
    <text evidence="3">The sequence shown here is derived from an EMBL/GenBank/DDBJ whole genome shotgun (WGS) entry which is preliminary data.</text>
</comment>
<feature type="domain" description="Cell envelope-related transcriptional attenuator" evidence="2">
    <location>
        <begin position="169"/>
        <end position="311"/>
    </location>
</feature>